<dbReference type="InterPro" id="IPR008930">
    <property type="entry name" value="Terpenoid_cyclase/PrenylTrfase"/>
</dbReference>
<comment type="caution">
    <text evidence="3">The sequence shown here is derived from an EMBL/GenBank/DDBJ whole genome shotgun (WGS) entry which is preliminary data.</text>
</comment>
<dbReference type="EMBL" id="JACDUK010000003">
    <property type="protein sequence ID" value="MBA2853571.1"/>
    <property type="molecule type" value="Genomic_DNA"/>
</dbReference>
<protein>
    <recommendedName>
        <fullName evidence="2">Prenyltransferase alpha-alpha toroid domain-containing protein</fullName>
    </recommendedName>
</protein>
<proteinExistence type="predicted"/>
<evidence type="ECO:0000313" key="3">
    <source>
        <dbReference type="EMBL" id="MBA2853571.1"/>
    </source>
</evidence>
<dbReference type="SUPFAM" id="SSF48239">
    <property type="entry name" value="Terpenoid cyclases/Protein prenyltransferases"/>
    <property type="match status" value="1"/>
</dbReference>
<evidence type="ECO:0000259" key="2">
    <source>
        <dbReference type="Pfam" id="PF00432"/>
    </source>
</evidence>
<dbReference type="CDD" id="cd00688">
    <property type="entry name" value="ISOPREN_C2_like"/>
    <property type="match status" value="1"/>
</dbReference>
<organism evidence="3 4">
    <name type="scientific">Methanococcus maripaludis</name>
    <name type="common">Methanococcus deltae</name>
    <dbReference type="NCBI Taxonomy" id="39152"/>
    <lineage>
        <taxon>Archaea</taxon>
        <taxon>Methanobacteriati</taxon>
        <taxon>Methanobacteriota</taxon>
        <taxon>Methanomada group</taxon>
        <taxon>Methanococci</taxon>
        <taxon>Methanococcales</taxon>
        <taxon>Methanococcaceae</taxon>
        <taxon>Methanococcus</taxon>
    </lineage>
</organism>
<feature type="domain" description="Prenyltransferase alpha-alpha toroid" evidence="2">
    <location>
        <begin position="127"/>
        <end position="235"/>
    </location>
</feature>
<dbReference type="RefSeq" id="WP_181504543.1">
    <property type="nucleotide sequence ID" value="NZ_JACDUK010000003.1"/>
</dbReference>
<reference evidence="3 4" key="1">
    <citation type="submission" date="2020-07" db="EMBL/GenBank/DDBJ databases">
        <title>Genomic Encyclopedia of Type Strains, Phase IV (KMG-V): Genome sequencing to study the core and pangenomes of soil and plant-associated prokaryotes.</title>
        <authorList>
            <person name="Whitman W."/>
        </authorList>
    </citation>
    <scope>NUCLEOTIDE SEQUENCE [LARGE SCALE GENOMIC DNA]</scope>
    <source>
        <strain evidence="3 4">S1</strain>
    </source>
</reference>
<dbReference type="Gene3D" id="1.50.10.20">
    <property type="match status" value="3"/>
</dbReference>
<accession>A0A7J9P207</accession>
<evidence type="ECO:0000256" key="1">
    <source>
        <dbReference type="ARBA" id="ARBA00022737"/>
    </source>
</evidence>
<dbReference type="Proteomes" id="UP000522365">
    <property type="component" value="Unassembled WGS sequence"/>
</dbReference>
<evidence type="ECO:0000313" key="4">
    <source>
        <dbReference type="Proteomes" id="UP000522365"/>
    </source>
</evidence>
<dbReference type="GO" id="GO:0003824">
    <property type="term" value="F:catalytic activity"/>
    <property type="evidence" value="ECO:0007669"/>
    <property type="project" value="InterPro"/>
</dbReference>
<dbReference type="Pfam" id="PF00432">
    <property type="entry name" value="Prenyltrans"/>
    <property type="match status" value="1"/>
</dbReference>
<dbReference type="InterPro" id="IPR001330">
    <property type="entry name" value="Prenyltrans"/>
</dbReference>
<dbReference type="AlphaFoldDB" id="A0A7J9P207"/>
<sequence length="504" mass="55845">MKKSALAIALIMVLAPLAFVPSAAAATEDEIEASIDAGIKWLVLQQNCDGSWGPSEKPAHTGFALVKLVDRARELGVDPFDPDEYEYAENVIDGFEWLESQKTIQLGVDDSQTNNNGQAIFFSPTGHQTYNTAIALMAFANLNGYDEYNETLVQDITDWFILTQNPDGGWRYTGSTTESDNSNTGYVAIGLAYAENAGADIPDSLKTGLSNWVDYIQNDQGAADNDGENDPDGGSGYYVPYDWVNCLKTGNIILEMGFVGDTTESQRMEYAIDYLVRHWNDVGSGIYMTGWKNYNYQAMYCIMKGLEYMQIEEIDGIDWYGDFSDYIIANQNADGSWSLDPWGNSILSTEWALLTLEKATVIKEIPVGFDVKPGSCPNPINIKSNGVQPMAIAGSEEFDVYDINISTLKIGICVNGEFTEFEGVAPLRWVYSDVTENYIPEEGEPCCIRTHPDGITDLSMKYDTQELVEAGLEDYEKNDELCLCIKGTTYDGEQFVGRDCIIIK</sequence>
<name>A0A7J9P207_METMI</name>
<keyword evidence="1" id="KW-0677">Repeat</keyword>
<gene>
    <name evidence="3" type="ORF">HNP89_001547</name>
</gene>